<gene>
    <name evidence="3" type="ORF">NCTC13456_01288</name>
</gene>
<organism evidence="3 4">
    <name type="scientific">Empedobacter falsenii</name>
    <dbReference type="NCBI Taxonomy" id="343874"/>
    <lineage>
        <taxon>Bacteria</taxon>
        <taxon>Pseudomonadati</taxon>
        <taxon>Bacteroidota</taxon>
        <taxon>Flavobacteriia</taxon>
        <taxon>Flavobacteriales</taxon>
        <taxon>Weeksellaceae</taxon>
        <taxon>Empedobacter</taxon>
    </lineage>
</organism>
<evidence type="ECO:0000313" key="4">
    <source>
        <dbReference type="Proteomes" id="UP000254737"/>
    </source>
</evidence>
<feature type="transmembrane region" description="Helical" evidence="1">
    <location>
        <begin position="34"/>
        <end position="52"/>
    </location>
</feature>
<dbReference type="Pfam" id="PF18169">
    <property type="entry name" value="SLATT_6"/>
    <property type="match status" value="1"/>
</dbReference>
<keyword evidence="1" id="KW-0812">Transmembrane</keyword>
<evidence type="ECO:0000313" key="3">
    <source>
        <dbReference type="EMBL" id="STD54955.1"/>
    </source>
</evidence>
<reference evidence="3 4" key="1">
    <citation type="submission" date="2018-06" db="EMBL/GenBank/DDBJ databases">
        <authorList>
            <consortium name="Pathogen Informatics"/>
            <person name="Doyle S."/>
        </authorList>
    </citation>
    <scope>NUCLEOTIDE SEQUENCE [LARGE SCALE GENOMIC DNA]</scope>
    <source>
        <strain evidence="3 4">NCTC13456</strain>
    </source>
</reference>
<feature type="domain" description="SMODS and SLOG-associating 2TM effector" evidence="2">
    <location>
        <begin position="1"/>
        <end position="176"/>
    </location>
</feature>
<name>A0A376G2V7_9FLAO</name>
<protein>
    <recommendedName>
        <fullName evidence="2">SMODS and SLOG-associating 2TM effector domain-containing protein</fullName>
    </recommendedName>
</protein>
<evidence type="ECO:0000259" key="2">
    <source>
        <dbReference type="Pfam" id="PF18169"/>
    </source>
</evidence>
<sequence length="200" mass="23562">MNNDKLKNYIAKTAYNIGFGAKKNFASFDIVNNLNEYISILSMIIGVLALVFEIFNAKIISATLLIFGIIGLYINKFDKGVEEYEKYGVLYLKLYNQLHLLYNEVDASDDILRKEILEEVKHIEEEFYNNNISKQVYFSDLLAHFKFYYQFQTEWIVKELNLTFWKDKIPNSLKVIIILFLIIVLIVIFFSQLFMKNICN</sequence>
<dbReference type="RefSeq" id="WP_114999453.1">
    <property type="nucleotide sequence ID" value="NZ_UFXS01000001.1"/>
</dbReference>
<dbReference type="Proteomes" id="UP000254737">
    <property type="component" value="Unassembled WGS sequence"/>
</dbReference>
<keyword evidence="1" id="KW-1133">Transmembrane helix</keyword>
<proteinExistence type="predicted"/>
<keyword evidence="1" id="KW-0472">Membrane</keyword>
<accession>A0A376G2V7</accession>
<dbReference type="InterPro" id="IPR041119">
    <property type="entry name" value="SLATT_6"/>
</dbReference>
<dbReference type="EMBL" id="UFXS01000001">
    <property type="protein sequence ID" value="STD54955.1"/>
    <property type="molecule type" value="Genomic_DNA"/>
</dbReference>
<dbReference type="NCBIfam" id="NF033630">
    <property type="entry name" value="SLATT_6"/>
    <property type="match status" value="1"/>
</dbReference>
<feature type="transmembrane region" description="Helical" evidence="1">
    <location>
        <begin position="59"/>
        <end position="75"/>
    </location>
</feature>
<dbReference type="AlphaFoldDB" id="A0A376G2V7"/>
<evidence type="ECO:0000256" key="1">
    <source>
        <dbReference type="SAM" id="Phobius"/>
    </source>
</evidence>
<feature type="transmembrane region" description="Helical" evidence="1">
    <location>
        <begin position="175"/>
        <end position="195"/>
    </location>
</feature>